<keyword evidence="3" id="KW-1185">Reference proteome</keyword>
<keyword evidence="1" id="KW-0812">Transmembrane</keyword>
<dbReference type="Proteomes" id="UP000002945">
    <property type="component" value="Unassembled WGS sequence"/>
</dbReference>
<dbReference type="RefSeq" id="WP_007093230.1">
    <property type="nucleotide sequence ID" value="NZ_CP142125.1"/>
</dbReference>
<dbReference type="AlphaFoldDB" id="A9DVB7"/>
<comment type="caution">
    <text evidence="2">The sequence shown here is derived from an EMBL/GenBank/DDBJ whole genome shotgun (WGS) entry which is preliminary data.</text>
</comment>
<name>A9DVB7_9FLAO</name>
<proteinExistence type="predicted"/>
<protein>
    <submittedName>
        <fullName evidence="2">Uncharacterized protein</fullName>
    </submittedName>
</protein>
<gene>
    <name evidence="2" type="ORF">KAOT1_03287</name>
</gene>
<sequence length="66" mass="6627">MKKLELNQLLKFEGGSDCVDEGNGFMVGAVVAGAMAGPAGFAIGAFVGLLGGTFISLTGACNIEIF</sequence>
<keyword evidence="1" id="KW-0472">Membrane</keyword>
<accession>A9DVB7</accession>
<dbReference type="STRING" id="391587.KAOT1_03287"/>
<reference evidence="2 3" key="1">
    <citation type="journal article" date="2011" name="J. Bacteriol.">
        <title>Genome sequence of the algicidal bacterium Kordia algicida OT-1.</title>
        <authorList>
            <person name="Lee H.S."/>
            <person name="Kang S.G."/>
            <person name="Kwon K.K."/>
            <person name="Lee J.H."/>
            <person name="Kim S.J."/>
        </authorList>
    </citation>
    <scope>NUCLEOTIDE SEQUENCE [LARGE SCALE GENOMIC DNA]</scope>
    <source>
        <strain evidence="2 3">OT-1</strain>
    </source>
</reference>
<feature type="transmembrane region" description="Helical" evidence="1">
    <location>
        <begin position="25"/>
        <end position="50"/>
    </location>
</feature>
<evidence type="ECO:0000313" key="2">
    <source>
        <dbReference type="EMBL" id="EDP96400.1"/>
    </source>
</evidence>
<keyword evidence="1" id="KW-1133">Transmembrane helix</keyword>
<dbReference type="EMBL" id="ABIB01000004">
    <property type="protein sequence ID" value="EDP96400.1"/>
    <property type="molecule type" value="Genomic_DNA"/>
</dbReference>
<evidence type="ECO:0000256" key="1">
    <source>
        <dbReference type="SAM" id="Phobius"/>
    </source>
</evidence>
<evidence type="ECO:0000313" key="3">
    <source>
        <dbReference type="Proteomes" id="UP000002945"/>
    </source>
</evidence>
<dbReference type="HOGENOM" id="CLU_2825471_0_0_10"/>
<organism evidence="2 3">
    <name type="scientific">Kordia algicida OT-1</name>
    <dbReference type="NCBI Taxonomy" id="391587"/>
    <lineage>
        <taxon>Bacteria</taxon>
        <taxon>Pseudomonadati</taxon>
        <taxon>Bacteroidota</taxon>
        <taxon>Flavobacteriia</taxon>
        <taxon>Flavobacteriales</taxon>
        <taxon>Flavobacteriaceae</taxon>
        <taxon>Kordia</taxon>
    </lineage>
</organism>